<keyword evidence="2" id="KW-1185">Reference proteome</keyword>
<reference evidence="1" key="1">
    <citation type="submission" date="2023-07" db="EMBL/GenBank/DDBJ databases">
        <title>Chromosome-level genome assembly of Artemia franciscana.</title>
        <authorList>
            <person name="Jo E."/>
        </authorList>
    </citation>
    <scope>NUCLEOTIDE SEQUENCE</scope>
    <source>
        <tissue evidence="1">Whole body</tissue>
    </source>
</reference>
<evidence type="ECO:0000313" key="2">
    <source>
        <dbReference type="Proteomes" id="UP001187531"/>
    </source>
</evidence>
<dbReference type="AlphaFoldDB" id="A0AA88HPJ0"/>
<comment type="caution">
    <text evidence="1">The sequence shown here is derived from an EMBL/GenBank/DDBJ whole genome shotgun (WGS) entry which is preliminary data.</text>
</comment>
<protein>
    <submittedName>
        <fullName evidence="1">Uncharacterized protein</fullName>
    </submittedName>
</protein>
<organism evidence="1 2">
    <name type="scientific">Artemia franciscana</name>
    <name type="common">Brine shrimp</name>
    <name type="synonym">Artemia sanfranciscana</name>
    <dbReference type="NCBI Taxonomy" id="6661"/>
    <lineage>
        <taxon>Eukaryota</taxon>
        <taxon>Metazoa</taxon>
        <taxon>Ecdysozoa</taxon>
        <taxon>Arthropoda</taxon>
        <taxon>Crustacea</taxon>
        <taxon>Branchiopoda</taxon>
        <taxon>Anostraca</taxon>
        <taxon>Artemiidae</taxon>
        <taxon>Artemia</taxon>
    </lineage>
</organism>
<proteinExistence type="predicted"/>
<evidence type="ECO:0000313" key="1">
    <source>
        <dbReference type="EMBL" id="KAK2713270.1"/>
    </source>
</evidence>
<sequence>MALEGQSSICRSGPLPRRQMCESFHQKLLSSFQKNKLVESGPDSGFYSLGQELEENIPRSVTVSDRQCSTYLQTDGSQYCERTASSFSSYSCSSESEKSKKSREEDSIVCIRDRMNKALNEVKQITSNVRSLTSEFEKLAVQSSTVTEKKCAARSEPDLTKHCDSFMILSEDCSFTEKIYQVYKRICEIQTSEETEELNLII</sequence>
<accession>A0AA88HPJ0</accession>
<name>A0AA88HPJ0_ARTSF</name>
<dbReference type="EMBL" id="JAVRJZ010000014">
    <property type="protein sequence ID" value="KAK2713270.1"/>
    <property type="molecule type" value="Genomic_DNA"/>
</dbReference>
<dbReference type="Proteomes" id="UP001187531">
    <property type="component" value="Unassembled WGS sequence"/>
</dbReference>
<gene>
    <name evidence="1" type="ORF">QYM36_009217</name>
</gene>